<dbReference type="InterPro" id="IPR005493">
    <property type="entry name" value="RraA/RraA-like"/>
</dbReference>
<reference evidence="11 12" key="1">
    <citation type="journal article" date="2014" name="Genome Announc.">
        <title>Complete Genome Sequence of Hyphomicrobium nitrativorans Strain NL23, a Denitrifying Bacterium Isolated from Biofilm of a Methanol-Fed Denitrification System Treating Seawater at the Montreal Biodome.</title>
        <authorList>
            <person name="Martineau C."/>
            <person name="Villeneuve C."/>
            <person name="Mauffrey F."/>
            <person name="Villemur R."/>
        </authorList>
    </citation>
    <scope>NUCLEOTIDE SEQUENCE [LARGE SCALE GENOMIC DNA]</scope>
    <source>
        <strain evidence="11">NL23</strain>
    </source>
</reference>
<proteinExistence type="inferred from homology"/>
<feature type="binding site" evidence="9">
    <location>
        <position position="98"/>
    </location>
    <ligand>
        <name>Mg(2+)</name>
        <dbReference type="ChEBI" id="CHEBI:18420"/>
    </ligand>
</feature>
<dbReference type="Pfam" id="PF03737">
    <property type="entry name" value="RraA-like"/>
    <property type="match status" value="1"/>
</dbReference>
<evidence type="ECO:0000256" key="10">
    <source>
        <dbReference type="RuleBase" id="RU004338"/>
    </source>
</evidence>
<dbReference type="PANTHER" id="PTHR33254">
    <property type="entry name" value="4-HYDROXY-4-METHYL-2-OXOGLUTARATE ALDOLASE 3-RELATED"/>
    <property type="match status" value="1"/>
</dbReference>
<dbReference type="EC" id="4.1.1.112" evidence="10"/>
<comment type="cofactor">
    <cofactor evidence="9">
        <name>Mg(2+)</name>
        <dbReference type="ChEBI" id="CHEBI:18420"/>
    </cofactor>
</comment>
<name>V5SET1_9HYPH</name>
<dbReference type="OrthoDB" id="9812532at2"/>
<dbReference type="CDD" id="cd16841">
    <property type="entry name" value="RraA_family"/>
    <property type="match status" value="1"/>
</dbReference>
<comment type="subunit">
    <text evidence="4 10">Homotrimer.</text>
</comment>
<evidence type="ECO:0000256" key="4">
    <source>
        <dbReference type="ARBA" id="ARBA00011233"/>
    </source>
</evidence>
<dbReference type="InterPro" id="IPR036704">
    <property type="entry name" value="RraA/RraA-like_sf"/>
</dbReference>
<dbReference type="PATRIC" id="fig|1029756.8.peg.1965"/>
<comment type="function">
    <text evidence="7 10">Catalyzes the aldol cleavage of 4-hydroxy-4-methyl-2-oxoglutarate (HMG) into 2 molecules of pyruvate. Also contains a secondary oxaloacetate (OAA) decarboxylase activity due to the common pyruvate enolate transition state formed following C-C bond cleavage in the retro-aldol and decarboxylation reactions.</text>
</comment>
<dbReference type="NCBIfam" id="NF006875">
    <property type="entry name" value="PRK09372.1"/>
    <property type="match status" value="1"/>
</dbReference>
<evidence type="ECO:0000313" key="11">
    <source>
        <dbReference type="EMBL" id="AHB48560.1"/>
    </source>
</evidence>
<evidence type="ECO:0000256" key="8">
    <source>
        <dbReference type="ARBA" id="ARBA00047973"/>
    </source>
</evidence>
<protein>
    <recommendedName>
        <fullName evidence="10">4-hydroxy-4-methyl-2-oxoglutarate aldolase</fullName>
        <shortName evidence="10">HMG aldolase</shortName>
        <ecNumber evidence="10">4.1.1.112</ecNumber>
        <ecNumber evidence="10">4.1.3.17</ecNumber>
    </recommendedName>
    <alternativeName>
        <fullName evidence="10">Oxaloacetate decarboxylase</fullName>
    </alternativeName>
</protein>
<accession>V5SET1</accession>
<evidence type="ECO:0000313" key="12">
    <source>
        <dbReference type="Proteomes" id="UP000018542"/>
    </source>
</evidence>
<dbReference type="SUPFAM" id="SSF89562">
    <property type="entry name" value="RraA-like"/>
    <property type="match status" value="1"/>
</dbReference>
<feature type="binding site" evidence="9">
    <location>
        <position position="97"/>
    </location>
    <ligand>
        <name>substrate</name>
    </ligand>
</feature>
<evidence type="ECO:0000256" key="5">
    <source>
        <dbReference type="ARBA" id="ARBA00022723"/>
    </source>
</evidence>
<organism evidence="11 12">
    <name type="scientific">Hyphomicrobium nitrativorans NL23</name>
    <dbReference type="NCBI Taxonomy" id="1029756"/>
    <lineage>
        <taxon>Bacteria</taxon>
        <taxon>Pseudomonadati</taxon>
        <taxon>Pseudomonadota</taxon>
        <taxon>Alphaproteobacteria</taxon>
        <taxon>Hyphomicrobiales</taxon>
        <taxon>Hyphomicrobiaceae</taxon>
        <taxon>Hyphomicrobium</taxon>
    </lineage>
</organism>
<gene>
    <name evidence="11" type="ORF">W911_09430</name>
</gene>
<keyword evidence="5 9" id="KW-0479">Metal-binding</keyword>
<dbReference type="Proteomes" id="UP000018542">
    <property type="component" value="Chromosome"/>
</dbReference>
<dbReference type="EMBL" id="CP006912">
    <property type="protein sequence ID" value="AHB48560.1"/>
    <property type="molecule type" value="Genomic_DNA"/>
</dbReference>
<evidence type="ECO:0000256" key="1">
    <source>
        <dbReference type="ARBA" id="ARBA00001342"/>
    </source>
</evidence>
<dbReference type="PANTHER" id="PTHR33254:SF4">
    <property type="entry name" value="4-HYDROXY-4-METHYL-2-OXOGLUTARATE ALDOLASE 3-RELATED"/>
    <property type="match status" value="1"/>
</dbReference>
<dbReference type="NCBIfam" id="TIGR01935">
    <property type="entry name" value="NOT-MenG"/>
    <property type="match status" value="1"/>
</dbReference>
<dbReference type="GO" id="GO:0046872">
    <property type="term" value="F:metal ion binding"/>
    <property type="evidence" value="ECO:0007669"/>
    <property type="project" value="UniProtKB-KW"/>
</dbReference>
<sequence length="163" mass="17145">MTVSTCDLSDKHGEHARIPAPVFHNFGARRAFHGRAVTVKCFEDNSRVKEVLATPGNGRVLVVDGGGSTRCALLGDMIAKDAVANGWSGIVVFGCVRDTAVLEGLDIGIKALGTNPRRSTRRGEGTLHIPVDFAGIQVKEDDIVAADCDGIVVIAAKHATEIG</sequence>
<evidence type="ECO:0000256" key="7">
    <source>
        <dbReference type="ARBA" id="ARBA00025046"/>
    </source>
</evidence>
<comment type="catalytic activity">
    <reaction evidence="8 10">
        <text>oxaloacetate + H(+) = pyruvate + CO2</text>
        <dbReference type="Rhea" id="RHEA:15641"/>
        <dbReference type="ChEBI" id="CHEBI:15361"/>
        <dbReference type="ChEBI" id="CHEBI:15378"/>
        <dbReference type="ChEBI" id="CHEBI:16452"/>
        <dbReference type="ChEBI" id="CHEBI:16526"/>
        <dbReference type="EC" id="4.1.1.112"/>
    </reaction>
</comment>
<dbReference type="GO" id="GO:0047443">
    <property type="term" value="F:4-hydroxy-4-methyl-2-oxoglutarate aldolase activity"/>
    <property type="evidence" value="ECO:0007669"/>
    <property type="project" value="UniProtKB-EC"/>
</dbReference>
<comment type="catalytic activity">
    <reaction evidence="1 10">
        <text>4-hydroxy-4-methyl-2-oxoglutarate = 2 pyruvate</text>
        <dbReference type="Rhea" id="RHEA:22748"/>
        <dbReference type="ChEBI" id="CHEBI:15361"/>
        <dbReference type="ChEBI" id="CHEBI:58276"/>
        <dbReference type="EC" id="4.1.3.17"/>
    </reaction>
</comment>
<dbReference type="KEGG" id="hni:W911_09430"/>
<dbReference type="EC" id="4.1.3.17" evidence="10"/>
<dbReference type="HOGENOM" id="CLU_072626_4_0_5"/>
<dbReference type="STRING" id="1029756.W911_09430"/>
<dbReference type="InterPro" id="IPR010203">
    <property type="entry name" value="RraA"/>
</dbReference>
<dbReference type="AlphaFoldDB" id="V5SET1"/>
<comment type="similarity">
    <text evidence="3 10">Belongs to the class II aldolase/RraA-like family.</text>
</comment>
<evidence type="ECO:0000256" key="6">
    <source>
        <dbReference type="ARBA" id="ARBA00023239"/>
    </source>
</evidence>
<keyword evidence="6 10" id="KW-0456">Lyase</keyword>
<evidence type="ECO:0000256" key="9">
    <source>
        <dbReference type="PIRSR" id="PIRSR605493-1"/>
    </source>
</evidence>
<feature type="binding site" evidence="9">
    <location>
        <begin position="75"/>
        <end position="78"/>
    </location>
    <ligand>
        <name>substrate</name>
    </ligand>
</feature>
<keyword evidence="9" id="KW-0460">Magnesium</keyword>
<dbReference type="RefSeq" id="WP_023787253.1">
    <property type="nucleotide sequence ID" value="NC_022997.1"/>
</dbReference>
<comment type="cofactor">
    <cofactor evidence="2 10">
        <name>a divalent metal cation</name>
        <dbReference type="ChEBI" id="CHEBI:60240"/>
    </cofactor>
</comment>
<dbReference type="GO" id="GO:0051252">
    <property type="term" value="P:regulation of RNA metabolic process"/>
    <property type="evidence" value="ECO:0007669"/>
    <property type="project" value="InterPro"/>
</dbReference>
<dbReference type="Gene3D" id="3.50.30.40">
    <property type="entry name" value="Ribonuclease E inhibitor RraA/RraA-like"/>
    <property type="match status" value="1"/>
</dbReference>
<evidence type="ECO:0000256" key="2">
    <source>
        <dbReference type="ARBA" id="ARBA00001968"/>
    </source>
</evidence>
<evidence type="ECO:0000256" key="3">
    <source>
        <dbReference type="ARBA" id="ARBA00008621"/>
    </source>
</evidence>
<dbReference type="GO" id="GO:0008948">
    <property type="term" value="F:oxaloacetate decarboxylase activity"/>
    <property type="evidence" value="ECO:0007669"/>
    <property type="project" value="UniProtKB-EC"/>
</dbReference>
<dbReference type="GO" id="GO:0008428">
    <property type="term" value="F:ribonuclease inhibitor activity"/>
    <property type="evidence" value="ECO:0007669"/>
    <property type="project" value="InterPro"/>
</dbReference>
<keyword evidence="12" id="KW-1185">Reference proteome</keyword>